<keyword evidence="7" id="KW-0472">Membrane</keyword>
<dbReference type="SUPFAM" id="SSF46626">
    <property type="entry name" value="Cytochrome c"/>
    <property type="match status" value="2"/>
</dbReference>
<dbReference type="PROSITE" id="PS51007">
    <property type="entry name" value="CYTC"/>
    <property type="match status" value="2"/>
</dbReference>
<proteinExistence type="predicted"/>
<keyword evidence="5 6" id="KW-0408">Iron</keyword>
<evidence type="ECO:0000313" key="9">
    <source>
        <dbReference type="EMBL" id="MCO4294775.1"/>
    </source>
</evidence>
<evidence type="ECO:0000256" key="3">
    <source>
        <dbReference type="ARBA" id="ARBA00022723"/>
    </source>
</evidence>
<feature type="domain" description="Cytochrome c" evidence="8">
    <location>
        <begin position="193"/>
        <end position="286"/>
    </location>
</feature>
<dbReference type="Pfam" id="PF00034">
    <property type="entry name" value="Cytochrom_C"/>
    <property type="match status" value="2"/>
</dbReference>
<dbReference type="AlphaFoldDB" id="A0A9X2JF98"/>
<keyword evidence="4" id="KW-0249">Electron transport</keyword>
<organism evidence="9 10">
    <name type="scientific">Solitalea agri</name>
    <dbReference type="NCBI Taxonomy" id="2953739"/>
    <lineage>
        <taxon>Bacteria</taxon>
        <taxon>Pseudomonadati</taxon>
        <taxon>Bacteroidota</taxon>
        <taxon>Sphingobacteriia</taxon>
        <taxon>Sphingobacteriales</taxon>
        <taxon>Sphingobacteriaceae</taxon>
        <taxon>Solitalea</taxon>
    </lineage>
</organism>
<dbReference type="PANTHER" id="PTHR37823">
    <property type="entry name" value="CYTOCHROME C-553-LIKE"/>
    <property type="match status" value="1"/>
</dbReference>
<evidence type="ECO:0000256" key="2">
    <source>
        <dbReference type="ARBA" id="ARBA00022617"/>
    </source>
</evidence>
<dbReference type="EMBL" id="JAMWYS010000061">
    <property type="protein sequence ID" value="MCO4294775.1"/>
    <property type="molecule type" value="Genomic_DNA"/>
</dbReference>
<dbReference type="InterPro" id="IPR036909">
    <property type="entry name" value="Cyt_c-like_dom_sf"/>
</dbReference>
<protein>
    <submittedName>
        <fullName evidence="9">Cytochrome c</fullName>
    </submittedName>
</protein>
<keyword evidence="10" id="KW-1185">Reference proteome</keyword>
<dbReference type="InterPro" id="IPR051811">
    <property type="entry name" value="Cytochrome_c550/c551-like"/>
</dbReference>
<keyword evidence="7" id="KW-0812">Transmembrane</keyword>
<dbReference type="InterPro" id="IPR009056">
    <property type="entry name" value="Cyt_c-like_dom"/>
</dbReference>
<evidence type="ECO:0000313" key="10">
    <source>
        <dbReference type="Proteomes" id="UP001155182"/>
    </source>
</evidence>
<feature type="domain" description="Cytochrome c" evidence="8">
    <location>
        <begin position="53"/>
        <end position="147"/>
    </location>
</feature>
<dbReference type="PANTHER" id="PTHR37823:SF1">
    <property type="entry name" value="CYTOCHROME C-553-LIKE"/>
    <property type="match status" value="1"/>
</dbReference>
<keyword evidence="3 6" id="KW-0479">Metal-binding</keyword>
<feature type="transmembrane region" description="Helical" evidence="7">
    <location>
        <begin position="12"/>
        <end position="32"/>
    </location>
</feature>
<evidence type="ECO:0000256" key="1">
    <source>
        <dbReference type="ARBA" id="ARBA00022448"/>
    </source>
</evidence>
<keyword evidence="2 6" id="KW-0349">Heme</keyword>
<evidence type="ECO:0000259" key="8">
    <source>
        <dbReference type="PROSITE" id="PS51007"/>
    </source>
</evidence>
<dbReference type="Gene3D" id="1.10.760.10">
    <property type="entry name" value="Cytochrome c-like domain"/>
    <property type="match status" value="2"/>
</dbReference>
<evidence type="ECO:0000256" key="5">
    <source>
        <dbReference type="ARBA" id="ARBA00023004"/>
    </source>
</evidence>
<dbReference type="RefSeq" id="WP_252589806.1">
    <property type="nucleotide sequence ID" value="NZ_JAMWYS010000061.1"/>
</dbReference>
<dbReference type="GO" id="GO:0020037">
    <property type="term" value="F:heme binding"/>
    <property type="evidence" value="ECO:0007669"/>
    <property type="project" value="InterPro"/>
</dbReference>
<keyword evidence="7" id="KW-1133">Transmembrane helix</keyword>
<evidence type="ECO:0000256" key="4">
    <source>
        <dbReference type="ARBA" id="ARBA00022982"/>
    </source>
</evidence>
<keyword evidence="1" id="KW-0813">Transport</keyword>
<name>A0A9X2JF98_9SPHI</name>
<dbReference type="GO" id="GO:0009055">
    <property type="term" value="F:electron transfer activity"/>
    <property type="evidence" value="ECO:0007669"/>
    <property type="project" value="InterPro"/>
</dbReference>
<accession>A0A9X2JF98</accession>
<gene>
    <name evidence="9" type="ORF">NF867_18070</name>
</gene>
<evidence type="ECO:0000256" key="7">
    <source>
        <dbReference type="SAM" id="Phobius"/>
    </source>
</evidence>
<dbReference type="GO" id="GO:0046872">
    <property type="term" value="F:metal ion binding"/>
    <property type="evidence" value="ECO:0007669"/>
    <property type="project" value="UniProtKB-KW"/>
</dbReference>
<comment type="caution">
    <text evidence="9">The sequence shown here is derived from an EMBL/GenBank/DDBJ whole genome shotgun (WGS) entry which is preliminary data.</text>
</comment>
<reference evidence="9" key="1">
    <citation type="submission" date="2022-06" db="EMBL/GenBank/DDBJ databases">
        <title>Solitalea sp. MAHUQ-68 isolated from rhizospheric soil.</title>
        <authorList>
            <person name="Huq M.A."/>
        </authorList>
    </citation>
    <scope>NUCLEOTIDE SEQUENCE</scope>
    <source>
        <strain evidence="9">MAHUQ-68</strain>
    </source>
</reference>
<evidence type="ECO:0000256" key="6">
    <source>
        <dbReference type="PROSITE-ProRule" id="PRU00433"/>
    </source>
</evidence>
<sequence length="286" mass="31405">MIKKILKITGITLGSLIGMLVLAYGIISFNIYKRGQKVYTVEAENINIPSDSASIELGKHLSIIKGCQDCHGTKLDGKVFFQDALLGTFSSANLTLLKNNTDQDWIKAIRHGIKKDGRPLIIMPSDKNMALSEKDLAALIAYCKTLQESKTDLPPISIGPLGKVLDALGMVHIYAAEKIDHSQGIIAEIKPEVSIEFGKYIAQTCTGCHQPNFKGGENLAPGGPHVPDLTKTGAVGKWTEEQFTSVLRTGKRPNGTQMNTEDMPWQMTREYSDVEIKALYKFLNTL</sequence>
<dbReference type="Proteomes" id="UP001155182">
    <property type="component" value="Unassembled WGS sequence"/>
</dbReference>